<reference evidence="1" key="2">
    <citation type="journal article" date="2015" name="Data Brief">
        <title>Shoot transcriptome of the giant reed, Arundo donax.</title>
        <authorList>
            <person name="Barrero R.A."/>
            <person name="Guerrero F.D."/>
            <person name="Moolhuijzen P."/>
            <person name="Goolsby J.A."/>
            <person name="Tidwell J."/>
            <person name="Bellgard S.E."/>
            <person name="Bellgard M.I."/>
        </authorList>
    </citation>
    <scope>NUCLEOTIDE SEQUENCE</scope>
    <source>
        <tissue evidence="1">Shoot tissue taken approximately 20 cm above the soil surface</tissue>
    </source>
</reference>
<reference evidence="1" key="1">
    <citation type="submission" date="2014-09" db="EMBL/GenBank/DDBJ databases">
        <authorList>
            <person name="Magalhaes I.L.F."/>
            <person name="Oliveira U."/>
            <person name="Santos F.R."/>
            <person name="Vidigal T.H.D.A."/>
            <person name="Brescovit A.D."/>
            <person name="Santos A.J."/>
        </authorList>
    </citation>
    <scope>NUCLEOTIDE SEQUENCE</scope>
    <source>
        <tissue evidence="1">Shoot tissue taken approximately 20 cm above the soil surface</tissue>
    </source>
</reference>
<protein>
    <submittedName>
        <fullName evidence="1">Uncharacterized protein</fullName>
    </submittedName>
</protein>
<evidence type="ECO:0000313" key="1">
    <source>
        <dbReference type="EMBL" id="JAD71639.1"/>
    </source>
</evidence>
<organism evidence="1">
    <name type="scientific">Arundo donax</name>
    <name type="common">Giant reed</name>
    <name type="synonym">Donax arundinaceus</name>
    <dbReference type="NCBI Taxonomy" id="35708"/>
    <lineage>
        <taxon>Eukaryota</taxon>
        <taxon>Viridiplantae</taxon>
        <taxon>Streptophyta</taxon>
        <taxon>Embryophyta</taxon>
        <taxon>Tracheophyta</taxon>
        <taxon>Spermatophyta</taxon>
        <taxon>Magnoliopsida</taxon>
        <taxon>Liliopsida</taxon>
        <taxon>Poales</taxon>
        <taxon>Poaceae</taxon>
        <taxon>PACMAD clade</taxon>
        <taxon>Arundinoideae</taxon>
        <taxon>Arundineae</taxon>
        <taxon>Arundo</taxon>
    </lineage>
</organism>
<proteinExistence type="predicted"/>
<accession>A0A0A9C5V2</accession>
<sequence length="60" mass="7018">MPAICYGQIPLPMPSACGHALLPVKYSLKRALMQTQEIYYFAFIHMMYSTQFSQLHEHRQ</sequence>
<dbReference type="AlphaFoldDB" id="A0A0A9C5V2"/>
<dbReference type="EMBL" id="GBRH01226256">
    <property type="protein sequence ID" value="JAD71639.1"/>
    <property type="molecule type" value="Transcribed_RNA"/>
</dbReference>
<name>A0A0A9C5V2_ARUDO</name>